<sequence length="161" mass="17136">MGKRIFGSFAALSVALVLSAGAAGADVVCADDRVDLRGDWGQARFTVELADAPEERSRGLMHRDSLPRAAGMLFIYPTPQRVAFWMKNTLIPLDMLFLDAQGRVVRLHENARPLDETPIDGGPGVKAVLEINGGLAARLGIGPGTVLRHPALGQGAAWPCP</sequence>
<organism evidence="2 3">
    <name type="scientific">Rhodovulum adriaticum</name>
    <name type="common">Rhodopseudomonas adriatica</name>
    <dbReference type="NCBI Taxonomy" id="35804"/>
    <lineage>
        <taxon>Bacteria</taxon>
        <taxon>Pseudomonadati</taxon>
        <taxon>Pseudomonadota</taxon>
        <taxon>Alphaproteobacteria</taxon>
        <taxon>Rhodobacterales</taxon>
        <taxon>Paracoccaceae</taxon>
        <taxon>Rhodovulum</taxon>
    </lineage>
</organism>
<dbReference type="InterPro" id="IPR003795">
    <property type="entry name" value="DUF192"/>
</dbReference>
<dbReference type="AlphaFoldDB" id="A0A4R2NU02"/>
<gene>
    <name evidence="2" type="ORF">EV656_103122</name>
</gene>
<feature type="signal peptide" evidence="1">
    <location>
        <begin position="1"/>
        <end position="25"/>
    </location>
</feature>
<dbReference type="PANTHER" id="PTHR37953">
    <property type="entry name" value="UPF0127 PROTEIN MJ1496"/>
    <property type="match status" value="1"/>
</dbReference>
<protein>
    <recommendedName>
        <fullName evidence="4">DUF192 domain-containing protein</fullName>
    </recommendedName>
</protein>
<dbReference type="OrthoDB" id="9808290at2"/>
<dbReference type="RefSeq" id="WP_132601281.1">
    <property type="nucleotide sequence ID" value="NZ_NRRP01000043.1"/>
</dbReference>
<dbReference type="EMBL" id="SLXL01000003">
    <property type="protein sequence ID" value="TCP25372.1"/>
    <property type="molecule type" value="Genomic_DNA"/>
</dbReference>
<evidence type="ECO:0000313" key="3">
    <source>
        <dbReference type="Proteomes" id="UP000295733"/>
    </source>
</evidence>
<dbReference type="InterPro" id="IPR038695">
    <property type="entry name" value="Saro_0823-like_sf"/>
</dbReference>
<accession>A0A4R2NU02</accession>
<evidence type="ECO:0000256" key="1">
    <source>
        <dbReference type="SAM" id="SignalP"/>
    </source>
</evidence>
<reference evidence="2 3" key="1">
    <citation type="submission" date="2019-03" db="EMBL/GenBank/DDBJ databases">
        <title>Genomic Encyclopedia of Type Strains, Phase IV (KMG-IV): sequencing the most valuable type-strain genomes for metagenomic binning, comparative biology and taxonomic classification.</title>
        <authorList>
            <person name="Goeker M."/>
        </authorList>
    </citation>
    <scope>NUCLEOTIDE SEQUENCE [LARGE SCALE GENOMIC DNA]</scope>
    <source>
        <strain evidence="2 3">DSM 2781</strain>
    </source>
</reference>
<evidence type="ECO:0000313" key="2">
    <source>
        <dbReference type="EMBL" id="TCP25372.1"/>
    </source>
</evidence>
<proteinExistence type="predicted"/>
<keyword evidence="1" id="KW-0732">Signal</keyword>
<evidence type="ECO:0008006" key="4">
    <source>
        <dbReference type="Google" id="ProtNLM"/>
    </source>
</evidence>
<feature type="chain" id="PRO_5020239598" description="DUF192 domain-containing protein" evidence="1">
    <location>
        <begin position="26"/>
        <end position="161"/>
    </location>
</feature>
<dbReference type="Pfam" id="PF02643">
    <property type="entry name" value="DUF192"/>
    <property type="match status" value="1"/>
</dbReference>
<name>A0A4R2NU02_RHOAD</name>
<comment type="caution">
    <text evidence="2">The sequence shown here is derived from an EMBL/GenBank/DDBJ whole genome shotgun (WGS) entry which is preliminary data.</text>
</comment>
<dbReference type="PANTHER" id="PTHR37953:SF1">
    <property type="entry name" value="UPF0127 PROTEIN MJ1496"/>
    <property type="match status" value="1"/>
</dbReference>
<keyword evidence="3" id="KW-1185">Reference proteome</keyword>
<dbReference type="Gene3D" id="2.60.120.1140">
    <property type="entry name" value="Protein of unknown function DUF192"/>
    <property type="match status" value="1"/>
</dbReference>
<dbReference type="Proteomes" id="UP000295733">
    <property type="component" value="Unassembled WGS sequence"/>
</dbReference>